<reference evidence="1 2" key="1">
    <citation type="submission" date="2024-03" db="EMBL/GenBank/DDBJ databases">
        <title>The Acrasis kona genome and developmental transcriptomes reveal deep origins of eukaryotic multicellular pathways.</title>
        <authorList>
            <person name="Sheikh S."/>
            <person name="Fu C.-J."/>
            <person name="Brown M.W."/>
            <person name="Baldauf S.L."/>
        </authorList>
    </citation>
    <scope>NUCLEOTIDE SEQUENCE [LARGE SCALE GENOMIC DNA]</scope>
    <source>
        <strain evidence="1 2">ATCC MYA-3509</strain>
    </source>
</reference>
<accession>A0AAW2YQF1</accession>
<organism evidence="1 2">
    <name type="scientific">Acrasis kona</name>
    <dbReference type="NCBI Taxonomy" id="1008807"/>
    <lineage>
        <taxon>Eukaryota</taxon>
        <taxon>Discoba</taxon>
        <taxon>Heterolobosea</taxon>
        <taxon>Tetramitia</taxon>
        <taxon>Eutetramitia</taxon>
        <taxon>Acrasidae</taxon>
        <taxon>Acrasis</taxon>
    </lineage>
</organism>
<sequence length="214" mass="25088">MRNILLIESMQEVERSNSEMKDKIIKCDRKHHRYKLRKQELLQIKMQLNGYDETVKLEDYNTISEDNKLMSLRVEELESQLKTQKKINTMMNDHLSKLKTDFESYQQNQTQIIEAHTPRRNWLEFEKSLEEDFPNFSNLTTTDQRMDALLVLISDMRDDIQKQSEKIKQQSDRICELESNHGPPPIVISDKLRADPNLSPAAAAALSHRGSMLV</sequence>
<protein>
    <submittedName>
        <fullName evidence="1">Uncharacterized protein</fullName>
    </submittedName>
</protein>
<name>A0AAW2YQF1_9EUKA</name>
<proteinExistence type="predicted"/>
<gene>
    <name evidence="1" type="ORF">AKO1_008004</name>
</gene>
<evidence type="ECO:0000313" key="2">
    <source>
        <dbReference type="Proteomes" id="UP001431209"/>
    </source>
</evidence>
<dbReference type="EMBL" id="JAOPGA020000506">
    <property type="protein sequence ID" value="KAL0479158.1"/>
    <property type="molecule type" value="Genomic_DNA"/>
</dbReference>
<comment type="caution">
    <text evidence="1">The sequence shown here is derived from an EMBL/GenBank/DDBJ whole genome shotgun (WGS) entry which is preliminary data.</text>
</comment>
<dbReference type="AlphaFoldDB" id="A0AAW2YQF1"/>
<dbReference type="Proteomes" id="UP001431209">
    <property type="component" value="Unassembled WGS sequence"/>
</dbReference>
<keyword evidence="2" id="KW-1185">Reference proteome</keyword>
<evidence type="ECO:0000313" key="1">
    <source>
        <dbReference type="EMBL" id="KAL0479158.1"/>
    </source>
</evidence>